<evidence type="ECO:0000313" key="4">
    <source>
        <dbReference type="Proteomes" id="UP001315278"/>
    </source>
</evidence>
<dbReference type="InterPro" id="IPR011234">
    <property type="entry name" value="Fumarylacetoacetase-like_C"/>
</dbReference>
<dbReference type="SUPFAM" id="SSF56529">
    <property type="entry name" value="FAH"/>
    <property type="match status" value="1"/>
</dbReference>
<dbReference type="InterPro" id="IPR050772">
    <property type="entry name" value="Hydratase-Decarb/MhpD_sf"/>
</dbReference>
<proteinExistence type="predicted"/>
<feature type="domain" description="Fumarylacetoacetase-like C-terminal" evidence="2">
    <location>
        <begin position="79"/>
        <end position="250"/>
    </location>
</feature>
<evidence type="ECO:0000259" key="2">
    <source>
        <dbReference type="Pfam" id="PF01557"/>
    </source>
</evidence>
<comment type="caution">
    <text evidence="3">The sequence shown here is derived from an EMBL/GenBank/DDBJ whole genome shotgun (WGS) entry which is preliminary data.</text>
</comment>
<organism evidence="3 4">
    <name type="scientific">Bradyrhizobium jicamae</name>
    <dbReference type="NCBI Taxonomy" id="280332"/>
    <lineage>
        <taxon>Bacteria</taxon>
        <taxon>Pseudomonadati</taxon>
        <taxon>Pseudomonadota</taxon>
        <taxon>Alphaproteobacteria</taxon>
        <taxon>Hyphomicrobiales</taxon>
        <taxon>Nitrobacteraceae</taxon>
        <taxon>Bradyrhizobium</taxon>
    </lineage>
</organism>
<protein>
    <submittedName>
        <fullName evidence="3">2-keto-4-pentenoate hydratase</fullName>
    </submittedName>
</protein>
<evidence type="ECO:0000256" key="1">
    <source>
        <dbReference type="ARBA" id="ARBA00023239"/>
    </source>
</evidence>
<evidence type="ECO:0000313" key="3">
    <source>
        <dbReference type="EMBL" id="MBR0800435.1"/>
    </source>
</evidence>
<reference evidence="4" key="1">
    <citation type="journal article" date="2021" name="ISME J.">
        <title>Evolutionary origin and ecological implication of a unique nif island in free-living Bradyrhizobium lineages.</title>
        <authorList>
            <person name="Tao J."/>
        </authorList>
    </citation>
    <scope>NUCLEOTIDE SEQUENCE [LARGE SCALE GENOMIC DNA]</scope>
    <source>
        <strain evidence="4">SZCCT0434</strain>
    </source>
</reference>
<sequence>MTFEPSRATVELLDARRTRRLLERLPEGSQPTSEADAYAIQDLVAQAIGPVVAWKVGSATADSEPFRAPIHRETLFVDPARVPAKMFHVIGVEAELVYTFERDLPVKGAPYSTAAVLDCVGAMMPGIEIVDTRFKVYGGCDPLAHRADQGNHGALILGAPIRSWRSLVPNSLPVRLEIDGRVACEVVGGNSAVDPVRLLVWLANEGSHSLGGIRAGQVVTTGSCTGTIFVNSGAVTRATFEGLETLEIKVD</sequence>
<gene>
    <name evidence="3" type="ORF">JQ615_34215</name>
</gene>
<dbReference type="EMBL" id="JAFCJH010000054">
    <property type="protein sequence ID" value="MBR0800435.1"/>
    <property type="molecule type" value="Genomic_DNA"/>
</dbReference>
<dbReference type="Gene3D" id="3.90.850.10">
    <property type="entry name" value="Fumarylacetoacetase-like, C-terminal domain"/>
    <property type="match status" value="1"/>
</dbReference>
<dbReference type="Proteomes" id="UP001315278">
    <property type="component" value="Unassembled WGS sequence"/>
</dbReference>
<name>A0ABS5FUB2_9BRAD</name>
<dbReference type="Pfam" id="PF01557">
    <property type="entry name" value="FAA_hydrolase"/>
    <property type="match status" value="1"/>
</dbReference>
<dbReference type="RefSeq" id="WP_212494828.1">
    <property type="nucleotide sequence ID" value="NZ_JAFCJH010000054.1"/>
</dbReference>
<accession>A0ABS5FUB2</accession>
<keyword evidence="4" id="KW-1185">Reference proteome</keyword>
<dbReference type="InterPro" id="IPR036663">
    <property type="entry name" value="Fumarylacetoacetase_C_sf"/>
</dbReference>
<dbReference type="PANTHER" id="PTHR30143">
    <property type="entry name" value="ACID HYDRATASE"/>
    <property type="match status" value="1"/>
</dbReference>
<keyword evidence="1" id="KW-0456">Lyase</keyword>
<dbReference type="PANTHER" id="PTHR30143:SF0">
    <property type="entry name" value="2-KETO-4-PENTENOATE HYDRATASE"/>
    <property type="match status" value="1"/>
</dbReference>